<evidence type="ECO:0000313" key="2">
    <source>
        <dbReference type="EMBL" id="EAR15420.1"/>
    </source>
</evidence>
<evidence type="ECO:0000256" key="1">
    <source>
        <dbReference type="SAM" id="Phobius"/>
    </source>
</evidence>
<keyword evidence="1" id="KW-1133">Transmembrane helix</keyword>
<organism evidence="2 3">
    <name type="scientific">Robiginitalea biformata (strain ATCC BAA-864 / DSM 15991 / KCTC 12146 / HTCC2501)</name>
    <dbReference type="NCBI Taxonomy" id="313596"/>
    <lineage>
        <taxon>Bacteria</taxon>
        <taxon>Pseudomonadati</taxon>
        <taxon>Bacteroidota</taxon>
        <taxon>Flavobacteriia</taxon>
        <taxon>Flavobacteriales</taxon>
        <taxon>Flavobacteriaceae</taxon>
        <taxon>Robiginitalea</taxon>
    </lineage>
</organism>
<evidence type="ECO:0000313" key="3">
    <source>
        <dbReference type="Proteomes" id="UP000009049"/>
    </source>
</evidence>
<dbReference type="AlphaFoldDB" id="A4CKM1"/>
<dbReference type="HOGENOM" id="CLU_3157299_0_0_10"/>
<reference evidence="2 3" key="1">
    <citation type="journal article" date="2009" name="J. Bacteriol.">
        <title>Complete genome sequence of Robiginitalea biformata HTCC2501.</title>
        <authorList>
            <person name="Oh H.M."/>
            <person name="Giovannoni S.J."/>
            <person name="Lee K."/>
            <person name="Ferriera S."/>
            <person name="Johnson J."/>
            <person name="Cho J.C."/>
        </authorList>
    </citation>
    <scope>NUCLEOTIDE SEQUENCE [LARGE SCALE GENOMIC DNA]</scope>
    <source>
        <strain evidence="3">ATCC BAA-864 / HTCC2501 / KCTC 12146</strain>
    </source>
</reference>
<dbReference type="STRING" id="313596.RB2501_13869"/>
<proteinExistence type="predicted"/>
<protein>
    <submittedName>
        <fullName evidence="2">Uncharacterized protein</fullName>
    </submittedName>
</protein>
<dbReference type="EMBL" id="CP001712">
    <property type="protein sequence ID" value="EAR15420.1"/>
    <property type="molecule type" value="Genomic_DNA"/>
</dbReference>
<keyword evidence="3" id="KW-1185">Reference proteome</keyword>
<dbReference type="Proteomes" id="UP000009049">
    <property type="component" value="Chromosome"/>
</dbReference>
<gene>
    <name evidence="2" type="ordered locus">RB2501_13869</name>
</gene>
<name>A4CKM1_ROBBH</name>
<accession>A4CKM1</accession>
<sequence>MLYYIYLLGSLILGMLIGAVMIYHSPFRERFEYIIAWIREYFRNQKIL</sequence>
<keyword evidence="1" id="KW-0812">Transmembrane</keyword>
<dbReference type="KEGG" id="rbi:RB2501_13869"/>
<keyword evidence="1" id="KW-0472">Membrane</keyword>
<feature type="transmembrane region" description="Helical" evidence="1">
    <location>
        <begin position="6"/>
        <end position="23"/>
    </location>
</feature>